<name>A0A1G9ADD2_9BACT</name>
<protein>
    <submittedName>
        <fullName evidence="3">Sugar phosphate isomerase/epimerase</fullName>
    </submittedName>
</protein>
<dbReference type="InterPro" id="IPR036237">
    <property type="entry name" value="Xyl_isomerase-like_sf"/>
</dbReference>
<sequence>MKKTTLASRRQFLRTGATLVAGAAVVPSLTGAPAILKYFNKPNSLIEGVQIGVITYSFRSMPDQSAEATLQYVLDSGISAIELMGDPAEAFAGKPANPVDRRAFYGFLIKQRNGETLTDAEQKEMAEMRQQMEAYNKEVAAWRAKASLDKFAQLKKMYNQAGVRIYAYKPDAFGMNNSNAEIDFGMRAAKALGASHVTLEHPSDDAHTKKLGDMAQKHKVYVGYHGHEQQTPTFWDTALTQSKYNALNLDFGHFVAAGNADPLGMVKAQHDRILSMHLKDRQTPAHGKGNVVWGQGDTPIIPVLQLIRDQKYKFPATVELEYDIPEGSDAVKEVRKCLDYCRKALV</sequence>
<proteinExistence type="predicted"/>
<accession>A0A1G9ADD2</accession>
<evidence type="ECO:0000313" key="3">
    <source>
        <dbReference type="EMBL" id="SDK24530.1"/>
    </source>
</evidence>
<gene>
    <name evidence="3" type="ORF">SAMN05421823_102235</name>
</gene>
<dbReference type="PANTHER" id="PTHR12110:SF41">
    <property type="entry name" value="INOSOSE DEHYDRATASE"/>
    <property type="match status" value="1"/>
</dbReference>
<dbReference type="Gene3D" id="3.20.20.150">
    <property type="entry name" value="Divalent-metal-dependent TIM barrel enzymes"/>
    <property type="match status" value="1"/>
</dbReference>
<dbReference type="AlphaFoldDB" id="A0A1G9ADD2"/>
<dbReference type="STRING" id="1075417.SAMN05421823_102235"/>
<dbReference type="OrthoDB" id="263912at2"/>
<feature type="domain" description="Xylose isomerase-like TIM barrel" evidence="2">
    <location>
        <begin position="147"/>
        <end position="338"/>
    </location>
</feature>
<dbReference type="Pfam" id="PF01261">
    <property type="entry name" value="AP_endonuc_2"/>
    <property type="match status" value="1"/>
</dbReference>
<dbReference type="SUPFAM" id="SSF51658">
    <property type="entry name" value="Xylose isomerase-like"/>
    <property type="match status" value="1"/>
</dbReference>
<dbReference type="InterPro" id="IPR050312">
    <property type="entry name" value="IolE/XylAMocC-like"/>
</dbReference>
<reference evidence="3 4" key="1">
    <citation type="submission" date="2016-10" db="EMBL/GenBank/DDBJ databases">
        <authorList>
            <person name="de Groot N.N."/>
        </authorList>
    </citation>
    <scope>NUCLEOTIDE SEQUENCE [LARGE SCALE GENOMIC DNA]</scope>
    <source>
        <strain evidence="3 4">DSM 25186</strain>
    </source>
</reference>
<dbReference type="PANTHER" id="PTHR12110">
    <property type="entry name" value="HYDROXYPYRUVATE ISOMERASE"/>
    <property type="match status" value="1"/>
</dbReference>
<dbReference type="InterPro" id="IPR006311">
    <property type="entry name" value="TAT_signal"/>
</dbReference>
<evidence type="ECO:0000259" key="2">
    <source>
        <dbReference type="Pfam" id="PF01261"/>
    </source>
</evidence>
<evidence type="ECO:0000256" key="1">
    <source>
        <dbReference type="SAM" id="Coils"/>
    </source>
</evidence>
<keyword evidence="3" id="KW-0413">Isomerase</keyword>
<dbReference type="RefSeq" id="WP_089679720.1">
    <property type="nucleotide sequence ID" value="NZ_FNFO01000002.1"/>
</dbReference>
<keyword evidence="1" id="KW-0175">Coiled coil</keyword>
<dbReference type="EMBL" id="FNFO01000002">
    <property type="protein sequence ID" value="SDK24530.1"/>
    <property type="molecule type" value="Genomic_DNA"/>
</dbReference>
<organism evidence="3 4">
    <name type="scientific">Catalinimonas alkaloidigena</name>
    <dbReference type="NCBI Taxonomy" id="1075417"/>
    <lineage>
        <taxon>Bacteria</taxon>
        <taxon>Pseudomonadati</taxon>
        <taxon>Bacteroidota</taxon>
        <taxon>Cytophagia</taxon>
        <taxon>Cytophagales</taxon>
        <taxon>Catalimonadaceae</taxon>
        <taxon>Catalinimonas</taxon>
    </lineage>
</organism>
<evidence type="ECO:0000313" key="4">
    <source>
        <dbReference type="Proteomes" id="UP000198510"/>
    </source>
</evidence>
<dbReference type="InterPro" id="IPR013022">
    <property type="entry name" value="Xyl_isomerase-like_TIM-brl"/>
</dbReference>
<keyword evidence="4" id="KW-1185">Reference proteome</keyword>
<dbReference type="GO" id="GO:0016853">
    <property type="term" value="F:isomerase activity"/>
    <property type="evidence" value="ECO:0007669"/>
    <property type="project" value="UniProtKB-KW"/>
</dbReference>
<feature type="coiled-coil region" evidence="1">
    <location>
        <begin position="118"/>
        <end position="145"/>
    </location>
</feature>
<dbReference type="Proteomes" id="UP000198510">
    <property type="component" value="Unassembled WGS sequence"/>
</dbReference>
<dbReference type="PROSITE" id="PS51318">
    <property type="entry name" value="TAT"/>
    <property type="match status" value="1"/>
</dbReference>